<dbReference type="InterPro" id="IPR000326">
    <property type="entry name" value="PAP2/HPO"/>
</dbReference>
<keyword evidence="1" id="KW-0472">Membrane</keyword>
<dbReference type="Pfam" id="PF01569">
    <property type="entry name" value="PAP2"/>
    <property type="match status" value="1"/>
</dbReference>
<evidence type="ECO:0000313" key="4">
    <source>
        <dbReference type="Proteomes" id="UP000238356"/>
    </source>
</evidence>
<keyword evidence="4" id="KW-1185">Reference proteome</keyword>
<name>A0A2S6A1M2_9NOCA</name>
<feature type="transmembrane region" description="Helical" evidence="1">
    <location>
        <begin position="126"/>
        <end position="145"/>
    </location>
</feature>
<dbReference type="InterPro" id="IPR036938">
    <property type="entry name" value="PAP2/HPO_sf"/>
</dbReference>
<sequence>MVSSLAKPACGRHQDFPPIPGAHFPGPAGDPAAPSFRAPILVRMAALTPVLLMLVGGIALAQYGLLRWISAARLLLPAVVLGLAAQLTHDAIDGGGITRIDEPVTDWVIDHRSGWLNPVMRTLTDFGGVAAMTALTIVACAWFGVRRQWARLLTTAAVGVGTAVIGAVLKSAIGRHRPPAIDQLVTETSPSFPSGHTLGSTAVVGVLAAMVVLSPCGRMARVAAVAVAALFAVVIGLTRIYLGVHWTTDVLAGWSIGLIWLALCLGPYLWWRPRVNSRAQPAEPEPPAAAPPRRR</sequence>
<feature type="transmembrane region" description="Helical" evidence="1">
    <location>
        <begin position="40"/>
        <end position="61"/>
    </location>
</feature>
<feature type="transmembrane region" description="Helical" evidence="1">
    <location>
        <begin position="193"/>
        <end position="213"/>
    </location>
</feature>
<dbReference type="PANTHER" id="PTHR14969">
    <property type="entry name" value="SPHINGOSINE-1-PHOSPHATE PHOSPHOHYDROLASE"/>
    <property type="match status" value="1"/>
</dbReference>
<feature type="transmembrane region" description="Helical" evidence="1">
    <location>
        <begin position="222"/>
        <end position="244"/>
    </location>
</feature>
<feature type="transmembrane region" description="Helical" evidence="1">
    <location>
        <begin position="68"/>
        <end position="87"/>
    </location>
</feature>
<dbReference type="SUPFAM" id="SSF48317">
    <property type="entry name" value="Acid phosphatase/Vanadium-dependent haloperoxidase"/>
    <property type="match status" value="1"/>
</dbReference>
<feature type="transmembrane region" description="Helical" evidence="1">
    <location>
        <begin position="250"/>
        <end position="271"/>
    </location>
</feature>
<dbReference type="Gene3D" id="1.20.144.10">
    <property type="entry name" value="Phosphatidic acid phosphatase type 2/haloperoxidase"/>
    <property type="match status" value="2"/>
</dbReference>
<proteinExistence type="predicted"/>
<evidence type="ECO:0000313" key="3">
    <source>
        <dbReference type="EMBL" id="PPJ25311.1"/>
    </source>
</evidence>
<keyword evidence="1" id="KW-1133">Transmembrane helix</keyword>
<protein>
    <recommendedName>
        <fullName evidence="2">Phosphatidic acid phosphatase type 2/haloperoxidase domain-containing protein</fullName>
    </recommendedName>
</protein>
<dbReference type="SMART" id="SM00014">
    <property type="entry name" value="acidPPc"/>
    <property type="match status" value="1"/>
</dbReference>
<reference evidence="3 4" key="1">
    <citation type="submission" date="2018-02" db="EMBL/GenBank/DDBJ databases">
        <title>8 Nocardia nova and 1 Nocardia cyriacigeorgica strain used for evolution to TMP-SMX.</title>
        <authorList>
            <person name="Mehta H."/>
            <person name="Weng J."/>
            <person name="Shamoo Y."/>
        </authorList>
    </citation>
    <scope>NUCLEOTIDE SEQUENCE [LARGE SCALE GENOMIC DNA]</scope>
    <source>
        <strain evidence="3 4">BAA2227</strain>
    </source>
</reference>
<dbReference type="AlphaFoldDB" id="A0A2S6A1M2"/>
<feature type="transmembrane region" description="Helical" evidence="1">
    <location>
        <begin position="152"/>
        <end position="173"/>
    </location>
</feature>
<evidence type="ECO:0000256" key="1">
    <source>
        <dbReference type="SAM" id="Phobius"/>
    </source>
</evidence>
<accession>A0A2S6A1M2</accession>
<organism evidence="3 4">
    <name type="scientific">Nocardia nova</name>
    <dbReference type="NCBI Taxonomy" id="37330"/>
    <lineage>
        <taxon>Bacteria</taxon>
        <taxon>Bacillati</taxon>
        <taxon>Actinomycetota</taxon>
        <taxon>Actinomycetes</taxon>
        <taxon>Mycobacteriales</taxon>
        <taxon>Nocardiaceae</taxon>
        <taxon>Nocardia</taxon>
    </lineage>
</organism>
<dbReference type="PANTHER" id="PTHR14969:SF13">
    <property type="entry name" value="AT30094P"/>
    <property type="match status" value="1"/>
</dbReference>
<gene>
    <name evidence="3" type="ORF">C5F51_23160</name>
</gene>
<dbReference type="CDD" id="cd03392">
    <property type="entry name" value="PAP2_like_2"/>
    <property type="match status" value="1"/>
</dbReference>
<keyword evidence="1" id="KW-0812">Transmembrane</keyword>
<dbReference type="EMBL" id="PSZD01000016">
    <property type="protein sequence ID" value="PPJ25311.1"/>
    <property type="molecule type" value="Genomic_DNA"/>
</dbReference>
<dbReference type="Proteomes" id="UP000238356">
    <property type="component" value="Unassembled WGS sequence"/>
</dbReference>
<feature type="domain" description="Phosphatidic acid phosphatase type 2/haloperoxidase" evidence="2">
    <location>
        <begin position="150"/>
        <end position="265"/>
    </location>
</feature>
<evidence type="ECO:0000259" key="2">
    <source>
        <dbReference type="SMART" id="SM00014"/>
    </source>
</evidence>
<comment type="caution">
    <text evidence="3">The sequence shown here is derived from an EMBL/GenBank/DDBJ whole genome shotgun (WGS) entry which is preliminary data.</text>
</comment>